<dbReference type="SMART" id="SM00267">
    <property type="entry name" value="GGDEF"/>
    <property type="match status" value="1"/>
</dbReference>
<proteinExistence type="predicted"/>
<dbReference type="AlphaFoldDB" id="A0A178LIR1"/>
<dbReference type="NCBIfam" id="TIGR00254">
    <property type="entry name" value="GGDEF"/>
    <property type="match status" value="1"/>
</dbReference>
<evidence type="ECO:0000259" key="1">
    <source>
        <dbReference type="PROSITE" id="PS50887"/>
    </source>
</evidence>
<feature type="domain" description="GGDEF" evidence="1">
    <location>
        <begin position="239"/>
        <end position="362"/>
    </location>
</feature>
<dbReference type="Gene3D" id="3.30.70.270">
    <property type="match status" value="1"/>
</dbReference>
<dbReference type="PROSITE" id="PS50887">
    <property type="entry name" value="GGDEF"/>
    <property type="match status" value="1"/>
</dbReference>
<dbReference type="InterPro" id="IPR043128">
    <property type="entry name" value="Rev_trsase/Diguanyl_cyclase"/>
</dbReference>
<accession>A0A178LIR1</accession>
<dbReference type="EMBL" id="LWCR01000008">
    <property type="protein sequence ID" value="OAN30649.1"/>
    <property type="molecule type" value="Genomic_DNA"/>
</dbReference>
<evidence type="ECO:0000313" key="2">
    <source>
        <dbReference type="EMBL" id="OAN30649.1"/>
    </source>
</evidence>
<dbReference type="PANTHER" id="PTHR46663:SF4">
    <property type="entry name" value="DIGUANYLATE CYCLASE DGCT-RELATED"/>
    <property type="match status" value="1"/>
</dbReference>
<dbReference type="CDD" id="cd01949">
    <property type="entry name" value="GGDEF"/>
    <property type="match status" value="1"/>
</dbReference>
<name>A0A178LIR1_9PSED</name>
<protein>
    <recommendedName>
        <fullName evidence="1">GGDEF domain-containing protein</fullName>
    </recommendedName>
</protein>
<dbReference type="PANTHER" id="PTHR46663">
    <property type="entry name" value="DIGUANYLATE CYCLASE DGCT-RELATED"/>
    <property type="match status" value="1"/>
</dbReference>
<dbReference type="InterPro" id="IPR029787">
    <property type="entry name" value="Nucleotide_cyclase"/>
</dbReference>
<evidence type="ECO:0000313" key="3">
    <source>
        <dbReference type="Proteomes" id="UP000078356"/>
    </source>
</evidence>
<reference evidence="2 3" key="1">
    <citation type="submission" date="2016-04" db="EMBL/GenBank/DDBJ databases">
        <title>Draft Genome Sequences of Staphylococcus capitis Strain H36, S. capitis Strain H65, S. cohnii Strain H62, S. hominis Strain H69, Mycobacterium iranicum Strain H39, Plantibacter sp. Strain H53, Pseudomonas oryzihabitans Strain H72, and Microbacterium sp. Strain H83, isolated from residential settings.</title>
        <authorList>
            <person name="Lymperopoulou D."/>
            <person name="Adams R.I."/>
            <person name="Lindow S."/>
            <person name="Coil D.A."/>
            <person name="Jospin G."/>
            <person name="Eisen J.A."/>
        </authorList>
    </citation>
    <scope>NUCLEOTIDE SEQUENCE [LARGE SCALE GENOMIC DNA]</scope>
    <source>
        <strain evidence="2 3">H72</strain>
    </source>
</reference>
<dbReference type="InterPro" id="IPR052163">
    <property type="entry name" value="DGC-Regulatory_Protein"/>
</dbReference>
<dbReference type="Pfam" id="PF00990">
    <property type="entry name" value="GGDEF"/>
    <property type="match status" value="1"/>
</dbReference>
<dbReference type="Proteomes" id="UP000078356">
    <property type="component" value="Unassembled WGS sequence"/>
</dbReference>
<organism evidence="2 3">
    <name type="scientific">Pseudomonas oryzihabitans</name>
    <dbReference type="NCBI Taxonomy" id="47885"/>
    <lineage>
        <taxon>Bacteria</taxon>
        <taxon>Pseudomonadati</taxon>
        <taxon>Pseudomonadota</taxon>
        <taxon>Gammaproteobacteria</taxon>
        <taxon>Pseudomonadales</taxon>
        <taxon>Pseudomonadaceae</taxon>
        <taxon>Pseudomonas</taxon>
    </lineage>
</organism>
<sequence length="368" mass="40198">MPNQRLLRWLVTSRDPLDENLLRQLLAGPFSSRGSMFVGALNSLLISWTCALLHPTPLFIGWMILDTLIWITRLLLLHCIQLMEGLAPPRLSEVSLLLGLLWTATLGLGTAACVLSGDVVLQVLGCTSAVAMNGAITMRNQGIPRYAFLQILLTDIPMKLATLFQPEPMLRLFLLQAPLYLTANWMLLDRLNRTLVRALMAEVDSRWHATHDSLTGLYNRAGILALLEGALYRPRSESGRVAVFYIDLDDFKGVNDSQGHAAGDRLLQACGEVLTLSVRQSDFAGRLGGDEFLLVMQDATEDGARDLARRILGRLVSQGTSVSIGIALQRAMEDSPTLLARADQALYTTKLAGKGGFRLADTCASAVG</sequence>
<gene>
    <name evidence="2" type="ORF">A4V15_15470</name>
</gene>
<comment type="caution">
    <text evidence="2">The sequence shown here is derived from an EMBL/GenBank/DDBJ whole genome shotgun (WGS) entry which is preliminary data.</text>
</comment>
<dbReference type="SUPFAM" id="SSF55073">
    <property type="entry name" value="Nucleotide cyclase"/>
    <property type="match status" value="1"/>
</dbReference>
<dbReference type="InterPro" id="IPR000160">
    <property type="entry name" value="GGDEF_dom"/>
</dbReference>